<evidence type="ECO:0000313" key="1">
    <source>
        <dbReference type="EMBL" id="CAB3847463.1"/>
    </source>
</evidence>
<dbReference type="Proteomes" id="UP000494105">
    <property type="component" value="Unassembled WGS sequence"/>
</dbReference>
<evidence type="ECO:0000313" key="2">
    <source>
        <dbReference type="Proteomes" id="UP000494105"/>
    </source>
</evidence>
<protein>
    <submittedName>
        <fullName evidence="1">Uncharacterized protein</fullName>
    </submittedName>
</protein>
<reference evidence="1 2" key="1">
    <citation type="submission" date="2020-04" db="EMBL/GenBank/DDBJ databases">
        <authorList>
            <person name="De Canck E."/>
        </authorList>
    </citation>
    <scope>NUCLEOTIDE SEQUENCE [LARGE SCALE GENOMIC DNA]</scope>
    <source>
        <strain evidence="1 2">LMG 1861</strain>
    </source>
</reference>
<dbReference type="AlphaFoldDB" id="A0A6S7CQH0"/>
<organism evidence="1 2">
    <name type="scientific">Achromobacter piechaudii</name>
    <dbReference type="NCBI Taxonomy" id="72556"/>
    <lineage>
        <taxon>Bacteria</taxon>
        <taxon>Pseudomonadati</taxon>
        <taxon>Pseudomonadota</taxon>
        <taxon>Betaproteobacteria</taxon>
        <taxon>Burkholderiales</taxon>
        <taxon>Alcaligenaceae</taxon>
        <taxon>Achromobacter</taxon>
    </lineage>
</organism>
<sequence length="80" mass="8596">MMPALPLVIARTPKSVSVSSRTSITAPGFEMIFDSLTKVSRGFLVSVFISVPFRDKVANGLGASTNNFYHVVAFEESAVT</sequence>
<name>A0A6S7CQH0_9BURK</name>
<dbReference type="EMBL" id="CADILD010000001">
    <property type="protein sequence ID" value="CAB3847463.1"/>
    <property type="molecule type" value="Genomic_DNA"/>
</dbReference>
<gene>
    <name evidence="1" type="ORF">LMG1861_01624</name>
</gene>
<accession>A0A6S7CQH0</accession>
<proteinExistence type="predicted"/>